<organism evidence="7 8">
    <name type="scientific">Methylobacter tundripaludum (strain ATCC BAA-1195 / DSM 17260 / SV96)</name>
    <dbReference type="NCBI Taxonomy" id="697282"/>
    <lineage>
        <taxon>Bacteria</taxon>
        <taxon>Pseudomonadati</taxon>
        <taxon>Pseudomonadota</taxon>
        <taxon>Gammaproteobacteria</taxon>
        <taxon>Methylococcales</taxon>
        <taxon>Methylococcaceae</taxon>
        <taxon>Methylobacter</taxon>
    </lineage>
</organism>
<gene>
    <name evidence="7" type="ORF">Mettu_0912</name>
</gene>
<dbReference type="PANTHER" id="PTHR12338">
    <property type="entry name" value="AUTOTRANSPORTER"/>
    <property type="match status" value="1"/>
</dbReference>
<evidence type="ECO:0000256" key="4">
    <source>
        <dbReference type="SAM" id="MobiDB-lite"/>
    </source>
</evidence>
<keyword evidence="8" id="KW-1185">Reference proteome</keyword>
<dbReference type="HOGENOM" id="CLU_246868_0_0_6"/>
<proteinExistence type="predicted"/>
<dbReference type="Proteomes" id="UP000004664">
    <property type="component" value="Unassembled WGS sequence"/>
</dbReference>
<accession>G3IRA2</accession>
<feature type="chain" id="PRO_5003445464" evidence="5">
    <location>
        <begin position="42"/>
        <end position="1606"/>
    </location>
</feature>
<evidence type="ECO:0000256" key="2">
    <source>
        <dbReference type="ARBA" id="ARBA00022525"/>
    </source>
</evidence>
<sequence>MKTYRKKQSTRHRSLFDASLPLRRALNLAILTVLYPSFSHANPDGAQIVSGQVSIDTATPGVTTVTNSPNAIIQWQNFSIAQNELTQFIQQNGQSAVLNRIIGQNPSEILGQLTSNGKVFLINPNGIVFGAGSAIDTQGLIASSLNLSDQDFLSGNYHFIAGSSAGNIVNEGIIRAGKDGNVLLIAPKIENSGIIKSEGGSITLAAGQELTITNLDSPDIRFQIQAPADSVLNLGKLLTEGGAINVFAGTIKHSGEINADSVQMDKQGNIQLVAQQDITLAAGSKISANNSQGNAGTIHIESKTGTTLAQGSIEAQATQTGKGGNIALLGERVGVLTQARIDASGENGGGQVLIGGDYQGKKPNLHNAKATYVGQGSTIKADAKTKGDGGKVIVWSDEVTRAYGNISTKGGSLSGNGGFIETSGHQYLDVEGIRVNASATNGTTGSWLLDPNNIRIIHATSASSDVYMNGANPFAPPSDATNSTLSDYTLNQALSGYTSVSLTTASTGTAGTGDILFDGSNGSIVLSKNSADTFSTTLTFNAFNNIKFLSSSNTTIETTATAGTGGLIVVFNPGTGKVTVESGATLNLNGQGGDLEAQISGGKTWENSGTINMLGKSVIRPYLSSLSTFDNLAGGVLNIGTTGGWSFLSNSGNQEGIVNNAGTINVNQSTSWEAKFSQVAGGILNLHAGLSMQHLNVAAGTINIDSGITLWIPENHSGLNKFDGTSINGPGRLQIGYAVSSYSPTVNFNNVSTSGLTLLREEKGSLAFSGTNTFANTKFFANGTSNTDWIIPTATYTGNTEWWAKGNITLNSNLSTAGNMTLGAGWNANIATPASTSTGMITHSAALSAANVIFKAGKMALTGGTINGSSSVSLLSSNAIDLGAGPTDALSTLELSNAELNTITTPILRIGDTGSGAIDIKSALTLANITTALNLTSGGAITQQAGATIAAVPGLNLSGTSVTLTEANSAGVISGSASAGDFRYRSSSLLTIATVDGVSGITVPSANNIALESGVGIGQQTGANLNGGGLALKTIGSVNLLNSGNNIGRLAADLTSGTGSFDLFTGSNLVVTNMLSADGSTTLNGITTNNQSIRLTSNALSINRPINAGSSSVDLTTDTLIWDAAGYGSVVGSQADIRPYTAGRPITVGAACIGGSGTCLSITDLWKVSAPVIGIGKNNAGAIFVSGITYGGTTLTDRNSITTRIGLISNGGVTQGATGINVQDLGIDANGTVLLNAVNNITNLAAKTLGQNFTFNNGQGFTVTQMSGGTTNSTYNLNGIDTCSTPGGCNNAASTGDVSLTAGGPLTIDTGGVRAGGDITLVASGNIIQNGALSAGLNENLTLATTGGNYINTVGSGALNVFGTGRWLVYSTNPTSNTLGGLTPSFKHYGCQYATGCTDYSIPTTGNGLLYSITPVLSVTPGAAGSVYGSPISLTGLGYTLTGYIDGDTVAGSGVEGTVAFSTDATASSSTGSYNITYNAGLSNNLGYVISDNTVSLAEYTITPSSTIITEDPSKTLINNEESNKTLIIDEELSKTLINNKESNKTLIINEELSKTLTDSTKKTDAGVLGTTPQSGQPLADESGSSAGGFSGSTEEKDKKPQLCTK</sequence>
<dbReference type="InterPro" id="IPR011050">
    <property type="entry name" value="Pectin_lyase_fold/virulence"/>
</dbReference>
<evidence type="ECO:0000256" key="1">
    <source>
        <dbReference type="ARBA" id="ARBA00004613"/>
    </source>
</evidence>
<keyword evidence="2" id="KW-0964">Secreted</keyword>
<evidence type="ECO:0000256" key="5">
    <source>
        <dbReference type="SAM" id="SignalP"/>
    </source>
</evidence>
<feature type="compositionally biased region" description="Basic and acidic residues" evidence="4">
    <location>
        <begin position="1594"/>
        <end position="1606"/>
    </location>
</feature>
<dbReference type="OrthoDB" id="218680at2"/>
<dbReference type="NCBIfam" id="TIGR01901">
    <property type="entry name" value="adhes_NPXG"/>
    <property type="match status" value="1"/>
</dbReference>
<dbReference type="eggNOG" id="COG3210">
    <property type="taxonomic scope" value="Bacteria"/>
</dbReference>
<protein>
    <submittedName>
        <fullName evidence="7">Filamentous hemagglutinin family outer membrane protein</fullName>
    </submittedName>
</protein>
<evidence type="ECO:0000313" key="8">
    <source>
        <dbReference type="Proteomes" id="UP000004664"/>
    </source>
</evidence>
<dbReference type="InterPro" id="IPR008638">
    <property type="entry name" value="FhaB/CdiA-like_TPS"/>
</dbReference>
<dbReference type="SUPFAM" id="SSF51126">
    <property type="entry name" value="Pectin lyase-like"/>
    <property type="match status" value="1"/>
</dbReference>
<feature type="domain" description="Filamentous haemagglutinin FhaB/tRNA nuclease CdiA-like TPS" evidence="6">
    <location>
        <begin position="39"/>
        <end position="151"/>
    </location>
</feature>
<dbReference type="InterPro" id="IPR012334">
    <property type="entry name" value="Pectin_lyas_fold"/>
</dbReference>
<feature type="signal peptide" evidence="5">
    <location>
        <begin position="1"/>
        <end position="41"/>
    </location>
</feature>
<evidence type="ECO:0000259" key="6">
    <source>
        <dbReference type="SMART" id="SM00912"/>
    </source>
</evidence>
<dbReference type="EMBL" id="JH109152">
    <property type="protein sequence ID" value="EGW22113.1"/>
    <property type="molecule type" value="Genomic_DNA"/>
</dbReference>
<dbReference type="STRING" id="697282.Mettu_0912"/>
<comment type="subcellular location">
    <subcellularLocation>
        <location evidence="1">Secreted</location>
    </subcellularLocation>
</comment>
<dbReference type="RefSeq" id="WP_006890088.1">
    <property type="nucleotide sequence ID" value="NZ_JH109152.1"/>
</dbReference>
<keyword evidence="3 5" id="KW-0732">Signal</keyword>
<evidence type="ECO:0000313" key="7">
    <source>
        <dbReference type="EMBL" id="EGW22113.1"/>
    </source>
</evidence>
<evidence type="ECO:0000256" key="3">
    <source>
        <dbReference type="ARBA" id="ARBA00022729"/>
    </source>
</evidence>
<dbReference type="PANTHER" id="PTHR12338:SF8">
    <property type="entry name" value="HEME_HEMOPEXIN-BINDING PROTEIN"/>
    <property type="match status" value="1"/>
</dbReference>
<feature type="region of interest" description="Disordered" evidence="4">
    <location>
        <begin position="1559"/>
        <end position="1606"/>
    </location>
</feature>
<reference evidence="7 8" key="1">
    <citation type="submission" date="2011-06" db="EMBL/GenBank/DDBJ databases">
        <title>Genomic sequence of Methylobacter tundripaludum SV96.</title>
        <authorList>
            <consortium name="US DOE Joint Genome Institute"/>
            <person name="Lucas S."/>
            <person name="Han J."/>
            <person name="Lapidus A."/>
            <person name="Cheng J.-F."/>
            <person name="Goodwin L."/>
            <person name="Pitluck S."/>
            <person name="Held B."/>
            <person name="Detter J.C."/>
            <person name="Han C."/>
            <person name="Tapia R."/>
            <person name="Land M."/>
            <person name="Hauser L."/>
            <person name="Kyrpides N."/>
            <person name="Ivanova N."/>
            <person name="Ovchinnikova G."/>
            <person name="Pagani I."/>
            <person name="Klotz M.G."/>
            <person name="Dispirito A.A."/>
            <person name="Murrell J.C."/>
            <person name="Dunfield P."/>
            <person name="Kalyuzhnaya M.G."/>
            <person name="Svenning M."/>
            <person name="Trotsenko Y.A."/>
            <person name="Stein L.Y."/>
            <person name="Woyke T."/>
        </authorList>
    </citation>
    <scope>NUCLEOTIDE SEQUENCE [LARGE SCALE GENOMIC DNA]</scope>
    <source>
        <strain evidence="8">ATCC BAA-1195 / DSM 17260 / SV96</strain>
    </source>
</reference>
<dbReference type="InterPro" id="IPR050909">
    <property type="entry name" value="Bact_Autotransporter_VF"/>
</dbReference>
<dbReference type="Pfam" id="PF05860">
    <property type="entry name" value="TPS"/>
    <property type="match status" value="1"/>
</dbReference>
<dbReference type="SMART" id="SM00912">
    <property type="entry name" value="Haemagg_act"/>
    <property type="match status" value="1"/>
</dbReference>
<dbReference type="GO" id="GO:0005576">
    <property type="term" value="C:extracellular region"/>
    <property type="evidence" value="ECO:0007669"/>
    <property type="project" value="UniProtKB-SubCell"/>
</dbReference>
<name>G3IRA2_METTV</name>
<dbReference type="Gene3D" id="2.160.20.10">
    <property type="entry name" value="Single-stranded right-handed beta-helix, Pectin lyase-like"/>
    <property type="match status" value="1"/>
</dbReference>